<dbReference type="PROSITE" id="PS50005">
    <property type="entry name" value="TPR"/>
    <property type="match status" value="3"/>
</dbReference>
<evidence type="ECO:0000256" key="8">
    <source>
        <dbReference type="ARBA" id="ARBA00022777"/>
    </source>
</evidence>
<dbReference type="PANTHER" id="PTHR45453">
    <property type="entry name" value="PHOSPHATE REGULON SENSOR PROTEIN PHOR"/>
    <property type="match status" value="1"/>
</dbReference>
<evidence type="ECO:0000256" key="2">
    <source>
        <dbReference type="ARBA" id="ARBA00004651"/>
    </source>
</evidence>
<dbReference type="InterPro" id="IPR005467">
    <property type="entry name" value="His_kinase_dom"/>
</dbReference>
<dbReference type="EMBL" id="FMXE01000009">
    <property type="protein sequence ID" value="SDA66994.1"/>
    <property type="molecule type" value="Genomic_DNA"/>
</dbReference>
<dbReference type="InterPro" id="IPR011990">
    <property type="entry name" value="TPR-like_helical_dom_sf"/>
</dbReference>
<keyword evidence="10 13" id="KW-0472">Membrane</keyword>
<evidence type="ECO:0000259" key="14">
    <source>
        <dbReference type="PROSITE" id="PS50109"/>
    </source>
</evidence>
<evidence type="ECO:0000256" key="10">
    <source>
        <dbReference type="ARBA" id="ARBA00023136"/>
    </source>
</evidence>
<dbReference type="SMART" id="SM00388">
    <property type="entry name" value="HisKA"/>
    <property type="match status" value="1"/>
</dbReference>
<feature type="repeat" description="TPR" evidence="11">
    <location>
        <begin position="260"/>
        <end position="293"/>
    </location>
</feature>
<dbReference type="SMART" id="SM00028">
    <property type="entry name" value="TPR"/>
    <property type="match status" value="5"/>
</dbReference>
<dbReference type="Pfam" id="PF13374">
    <property type="entry name" value="TPR_10"/>
    <property type="match status" value="1"/>
</dbReference>
<dbReference type="GO" id="GO:0000155">
    <property type="term" value="F:phosphorelay sensor kinase activity"/>
    <property type="evidence" value="ECO:0007669"/>
    <property type="project" value="InterPro"/>
</dbReference>
<keyword evidence="16" id="KW-1185">Reference proteome</keyword>
<name>A0A1G5XAE3_9BACT</name>
<dbReference type="InterPro" id="IPR036097">
    <property type="entry name" value="HisK_dim/P_sf"/>
</dbReference>
<keyword evidence="12" id="KW-0175">Coiled coil</keyword>
<evidence type="ECO:0000256" key="12">
    <source>
        <dbReference type="SAM" id="Coils"/>
    </source>
</evidence>
<dbReference type="InterPro" id="IPR004358">
    <property type="entry name" value="Sig_transdc_His_kin-like_C"/>
</dbReference>
<comment type="catalytic activity">
    <reaction evidence="1">
        <text>ATP + protein L-histidine = ADP + protein N-phospho-L-histidine.</text>
        <dbReference type="EC" id="2.7.13.3"/>
    </reaction>
</comment>
<sequence length="678" mass="76594">MTLNIFILFKVLIYKTIVSRPILHLVPFFTLFIYSGFSFSQTASVDSLKSLLPGKSAQEQVILLNQIATSIRENSQIEALDYSHKADSLAKMLGDLSGQSRALENIGWVYYRQGQWQKSFEYSERAYDLAMQANDQLQAARLMNNMGALYYEQQNFQLAIIQFKKGYELATKVNDLATRIRSLNNVALNLVQSNQLDSAMAYARLSIKLNENAGSPYLTSFANRVIGDVYLAKGNYDSAQAIYVRALDMAQTQGVKSFEAGVLHRLGNAYLMAGKLDQAEKLLRYSIDLCGENGFLDELSKSHRYLSQVYEARGNIQEAFFHQSQYLALNDSLLNKSNRDRLALLQNMFEKNLEESELELLKAQNENQAYRLQTSRRYTIFFAITAFLVGILGLRLFFLNKNVRSINADLIAQQQKIEEQNLALENQSGQLLEMNETKNKLFSILGHDLRGPISQVKSVVDLLLAGHLTKEEFAELLLLLNKDIDSVNFTLNNTLKWSMSQMDGFQVNPSTFDLREVVDNSLKLLQASFNEKKLTIFNQMESKVEIFADQDLIEVVVRNILNNAVKFSNDGDAVTIYSDTDDHWAYWCVLDQGVGMNDEQIQILLTDSYSLTKSKPGTKNEKGSGLGLQLAKEFTRKCGGEITIDSHPGHGTKFCIRFPRAESALQAQAAKCEKIFKA</sequence>
<feature type="coiled-coil region" evidence="12">
    <location>
        <begin position="346"/>
        <end position="373"/>
    </location>
</feature>
<dbReference type="InterPro" id="IPR003594">
    <property type="entry name" value="HATPase_dom"/>
</dbReference>
<evidence type="ECO:0000256" key="13">
    <source>
        <dbReference type="SAM" id="Phobius"/>
    </source>
</evidence>
<dbReference type="Gene3D" id="1.25.40.10">
    <property type="entry name" value="Tetratricopeptide repeat domain"/>
    <property type="match status" value="2"/>
</dbReference>
<keyword evidence="9 13" id="KW-1133">Transmembrane helix</keyword>
<dbReference type="SMART" id="SM00387">
    <property type="entry name" value="HATPase_c"/>
    <property type="match status" value="1"/>
</dbReference>
<dbReference type="SUPFAM" id="SSF47384">
    <property type="entry name" value="Homodimeric domain of signal transducing histidine kinase"/>
    <property type="match status" value="1"/>
</dbReference>
<keyword evidence="11" id="KW-0802">TPR repeat</keyword>
<evidence type="ECO:0000256" key="7">
    <source>
        <dbReference type="ARBA" id="ARBA00022692"/>
    </source>
</evidence>
<evidence type="ECO:0000256" key="4">
    <source>
        <dbReference type="ARBA" id="ARBA00022475"/>
    </source>
</evidence>
<dbReference type="Pfam" id="PF02518">
    <property type="entry name" value="HATPase_c"/>
    <property type="match status" value="1"/>
</dbReference>
<dbReference type="PRINTS" id="PR00344">
    <property type="entry name" value="BCTRLSENSOR"/>
</dbReference>
<feature type="repeat" description="TPR" evidence="11">
    <location>
        <begin position="140"/>
        <end position="173"/>
    </location>
</feature>
<dbReference type="Proteomes" id="UP000198756">
    <property type="component" value="Unassembled WGS sequence"/>
</dbReference>
<protein>
    <recommendedName>
        <fullName evidence="3">histidine kinase</fullName>
        <ecNumber evidence="3">2.7.13.3</ecNumber>
    </recommendedName>
</protein>
<keyword evidence="8 15" id="KW-0418">Kinase</keyword>
<dbReference type="InterPro" id="IPR036890">
    <property type="entry name" value="HATPase_C_sf"/>
</dbReference>
<evidence type="ECO:0000313" key="15">
    <source>
        <dbReference type="EMBL" id="SDA66994.1"/>
    </source>
</evidence>
<comment type="subcellular location">
    <subcellularLocation>
        <location evidence="2">Cell membrane</location>
        <topology evidence="2">Multi-pass membrane protein</topology>
    </subcellularLocation>
</comment>
<dbReference type="OrthoDB" id="1269247at2"/>
<feature type="repeat" description="TPR" evidence="11">
    <location>
        <begin position="220"/>
        <end position="253"/>
    </location>
</feature>
<dbReference type="PANTHER" id="PTHR45453:SF2">
    <property type="entry name" value="HISTIDINE KINASE"/>
    <property type="match status" value="1"/>
</dbReference>
<dbReference type="InterPro" id="IPR003661">
    <property type="entry name" value="HisK_dim/P_dom"/>
</dbReference>
<reference evidence="16" key="1">
    <citation type="submission" date="2016-10" db="EMBL/GenBank/DDBJ databases">
        <authorList>
            <person name="Varghese N."/>
            <person name="Submissions S."/>
        </authorList>
    </citation>
    <scope>NUCLEOTIDE SEQUENCE [LARGE SCALE GENOMIC DNA]</scope>
    <source>
        <strain evidence="16">DSM 22703</strain>
    </source>
</reference>
<dbReference type="Gene3D" id="3.30.565.10">
    <property type="entry name" value="Histidine kinase-like ATPase, C-terminal domain"/>
    <property type="match status" value="1"/>
</dbReference>
<dbReference type="SUPFAM" id="SSF48452">
    <property type="entry name" value="TPR-like"/>
    <property type="match status" value="2"/>
</dbReference>
<dbReference type="STRING" id="279824.SAMN03080617_01619"/>
<dbReference type="GO" id="GO:0004721">
    <property type="term" value="F:phosphoprotein phosphatase activity"/>
    <property type="evidence" value="ECO:0007669"/>
    <property type="project" value="TreeGrafter"/>
</dbReference>
<evidence type="ECO:0000313" key="16">
    <source>
        <dbReference type="Proteomes" id="UP000198756"/>
    </source>
</evidence>
<dbReference type="SUPFAM" id="SSF55874">
    <property type="entry name" value="ATPase domain of HSP90 chaperone/DNA topoisomerase II/histidine kinase"/>
    <property type="match status" value="1"/>
</dbReference>
<dbReference type="AlphaFoldDB" id="A0A1G5XAE3"/>
<evidence type="ECO:0000256" key="9">
    <source>
        <dbReference type="ARBA" id="ARBA00022989"/>
    </source>
</evidence>
<keyword evidence="4" id="KW-1003">Cell membrane</keyword>
<keyword evidence="7 13" id="KW-0812">Transmembrane</keyword>
<feature type="transmembrane region" description="Helical" evidence="13">
    <location>
        <begin position="378"/>
        <end position="398"/>
    </location>
</feature>
<evidence type="ECO:0000256" key="3">
    <source>
        <dbReference type="ARBA" id="ARBA00012438"/>
    </source>
</evidence>
<dbReference type="GO" id="GO:0005886">
    <property type="term" value="C:plasma membrane"/>
    <property type="evidence" value="ECO:0007669"/>
    <property type="project" value="UniProtKB-SubCell"/>
</dbReference>
<evidence type="ECO:0000256" key="5">
    <source>
        <dbReference type="ARBA" id="ARBA00022553"/>
    </source>
</evidence>
<organism evidence="15 16">
    <name type="scientific">Algoriphagus alkaliphilus</name>
    <dbReference type="NCBI Taxonomy" id="279824"/>
    <lineage>
        <taxon>Bacteria</taxon>
        <taxon>Pseudomonadati</taxon>
        <taxon>Bacteroidota</taxon>
        <taxon>Cytophagia</taxon>
        <taxon>Cytophagales</taxon>
        <taxon>Cyclobacteriaceae</taxon>
        <taxon>Algoriphagus</taxon>
    </lineage>
</organism>
<feature type="transmembrane region" description="Helical" evidence="13">
    <location>
        <begin position="21"/>
        <end position="39"/>
    </location>
</feature>
<dbReference type="EC" id="2.7.13.3" evidence="3"/>
<gene>
    <name evidence="15" type="ORF">SAMN03080617_01619</name>
</gene>
<feature type="domain" description="Histidine kinase" evidence="14">
    <location>
        <begin position="444"/>
        <end position="662"/>
    </location>
</feature>
<evidence type="ECO:0000256" key="6">
    <source>
        <dbReference type="ARBA" id="ARBA00022679"/>
    </source>
</evidence>
<dbReference type="InterPro" id="IPR019734">
    <property type="entry name" value="TPR_rpt"/>
</dbReference>
<dbReference type="Gene3D" id="1.10.287.130">
    <property type="match status" value="1"/>
</dbReference>
<keyword evidence="6" id="KW-0808">Transferase</keyword>
<dbReference type="InterPro" id="IPR050351">
    <property type="entry name" value="BphY/WalK/GraS-like"/>
</dbReference>
<evidence type="ECO:0000256" key="11">
    <source>
        <dbReference type="PROSITE-ProRule" id="PRU00339"/>
    </source>
</evidence>
<dbReference type="Pfam" id="PF13424">
    <property type="entry name" value="TPR_12"/>
    <property type="match status" value="2"/>
</dbReference>
<keyword evidence="5" id="KW-0597">Phosphoprotein</keyword>
<accession>A0A1G5XAE3</accession>
<evidence type="ECO:0000256" key="1">
    <source>
        <dbReference type="ARBA" id="ARBA00000085"/>
    </source>
</evidence>
<dbReference type="PROSITE" id="PS50109">
    <property type="entry name" value="HIS_KIN"/>
    <property type="match status" value="1"/>
</dbReference>
<proteinExistence type="predicted"/>
<dbReference type="GO" id="GO:0016036">
    <property type="term" value="P:cellular response to phosphate starvation"/>
    <property type="evidence" value="ECO:0007669"/>
    <property type="project" value="TreeGrafter"/>
</dbReference>